<accession>A0A820DT84</accession>
<sequence length="131" mass="15124">MPNVQKLVLNVQSSSEMEVSSDQQTNTVDLVCNNNVRNVKIIGQLPLVTIQLINKLFPRMECLWISNTKTVLISFLRTLLSNRINNSHLSSFMMINGDDIIIESLKTMINNETLLDNYNIEHRNCDLCLWW</sequence>
<reference evidence="1" key="1">
    <citation type="submission" date="2021-02" db="EMBL/GenBank/DDBJ databases">
        <authorList>
            <person name="Nowell W R."/>
        </authorList>
    </citation>
    <scope>NUCLEOTIDE SEQUENCE</scope>
</reference>
<gene>
    <name evidence="1" type="ORF">OXD698_LOCUS42699</name>
</gene>
<evidence type="ECO:0000313" key="2">
    <source>
        <dbReference type="Proteomes" id="UP000663844"/>
    </source>
</evidence>
<protein>
    <submittedName>
        <fullName evidence="1">Uncharacterized protein</fullName>
    </submittedName>
</protein>
<dbReference type="Proteomes" id="UP000663844">
    <property type="component" value="Unassembled WGS sequence"/>
</dbReference>
<name>A0A820DT84_9BILA</name>
<proteinExistence type="predicted"/>
<organism evidence="1 2">
    <name type="scientific">Adineta steineri</name>
    <dbReference type="NCBI Taxonomy" id="433720"/>
    <lineage>
        <taxon>Eukaryota</taxon>
        <taxon>Metazoa</taxon>
        <taxon>Spiralia</taxon>
        <taxon>Gnathifera</taxon>
        <taxon>Rotifera</taxon>
        <taxon>Eurotatoria</taxon>
        <taxon>Bdelloidea</taxon>
        <taxon>Adinetida</taxon>
        <taxon>Adinetidae</taxon>
        <taxon>Adineta</taxon>
    </lineage>
</organism>
<evidence type="ECO:0000313" key="1">
    <source>
        <dbReference type="EMBL" id="CAF4236728.1"/>
    </source>
</evidence>
<comment type="caution">
    <text evidence="1">The sequence shown here is derived from an EMBL/GenBank/DDBJ whole genome shotgun (WGS) entry which is preliminary data.</text>
</comment>
<dbReference type="EMBL" id="CAJOAZ010011412">
    <property type="protein sequence ID" value="CAF4236728.1"/>
    <property type="molecule type" value="Genomic_DNA"/>
</dbReference>
<dbReference type="AlphaFoldDB" id="A0A820DT84"/>